<reference evidence="2 3" key="1">
    <citation type="journal article" date="2011" name="J. Bacteriol.">
        <title>Genome sequence of Brevibacillus laterosporus LMG 15441, a pathogen of invertebrates.</title>
        <authorList>
            <person name="Djukic M."/>
            <person name="Poehlein A."/>
            <person name="Thurmer A."/>
            <person name="Daniel R."/>
        </authorList>
    </citation>
    <scope>NUCLEOTIDE SEQUENCE [LARGE SCALE GENOMIC DNA]</scope>
    <source>
        <strain evidence="2 3">LMG 15441</strain>
    </source>
</reference>
<dbReference type="AlphaFoldDB" id="A0A075R7Q4"/>
<dbReference type="HOGENOM" id="CLU_3096358_0_0_9"/>
<keyword evidence="3" id="KW-1185">Reference proteome</keyword>
<feature type="coiled-coil region" evidence="1">
    <location>
        <begin position="20"/>
        <end position="50"/>
    </location>
</feature>
<organism evidence="2 3">
    <name type="scientific">Brevibacillus laterosporus LMG 15441</name>
    <dbReference type="NCBI Taxonomy" id="1042163"/>
    <lineage>
        <taxon>Bacteria</taxon>
        <taxon>Bacillati</taxon>
        <taxon>Bacillota</taxon>
        <taxon>Bacilli</taxon>
        <taxon>Bacillales</taxon>
        <taxon>Paenibacillaceae</taxon>
        <taxon>Brevibacillus</taxon>
    </lineage>
</organism>
<evidence type="ECO:0000313" key="2">
    <source>
        <dbReference type="EMBL" id="AIG27208.1"/>
    </source>
</evidence>
<accession>A0A075R7Q4</accession>
<sequence>MRKNRLYEEKLLVNGQIGGERLSSQERQTLQREAQELKELMEQAKQQEIVE</sequence>
<evidence type="ECO:0000313" key="3">
    <source>
        <dbReference type="Proteomes" id="UP000005850"/>
    </source>
</evidence>
<dbReference type="EMBL" id="CP007806">
    <property type="protein sequence ID" value="AIG27208.1"/>
    <property type="molecule type" value="Genomic_DNA"/>
</dbReference>
<dbReference type="RefSeq" id="WP_003335923.1">
    <property type="nucleotide sequence ID" value="NZ_CP007806.1"/>
</dbReference>
<dbReference type="STRING" id="1042163.BRLA_c028940"/>
<dbReference type="Proteomes" id="UP000005850">
    <property type="component" value="Chromosome"/>
</dbReference>
<dbReference type="KEGG" id="blr:BRLA_c028940"/>
<keyword evidence="1" id="KW-0175">Coiled coil</keyword>
<gene>
    <name evidence="2" type="ORF">BRLA_c028940</name>
</gene>
<evidence type="ECO:0000256" key="1">
    <source>
        <dbReference type="SAM" id="Coils"/>
    </source>
</evidence>
<protein>
    <submittedName>
        <fullName evidence="2">Uncharacterized protein</fullName>
    </submittedName>
</protein>
<proteinExistence type="predicted"/>
<name>A0A075R7Q4_BRELA</name>